<proteinExistence type="predicted"/>
<feature type="transmembrane region" description="Helical" evidence="1">
    <location>
        <begin position="12"/>
        <end position="35"/>
    </location>
</feature>
<evidence type="ECO:0000313" key="2">
    <source>
        <dbReference type="EMBL" id="CAA9455734.1"/>
    </source>
</evidence>
<keyword evidence="1" id="KW-0472">Membrane</keyword>
<keyword evidence="1" id="KW-0812">Transmembrane</keyword>
<evidence type="ECO:0000256" key="1">
    <source>
        <dbReference type="SAM" id="Phobius"/>
    </source>
</evidence>
<gene>
    <name evidence="2" type="ORF">AVDCRST_MAG02-1593</name>
</gene>
<keyword evidence="1" id="KW-1133">Transmembrane helix</keyword>
<dbReference type="AlphaFoldDB" id="A0A6J4R500"/>
<reference evidence="2" key="1">
    <citation type="submission" date="2020-02" db="EMBL/GenBank/DDBJ databases">
        <authorList>
            <person name="Meier V. D."/>
        </authorList>
    </citation>
    <scope>NUCLEOTIDE SEQUENCE</scope>
    <source>
        <strain evidence="2">AVDCRST_MAG02</strain>
    </source>
</reference>
<organism evidence="2">
    <name type="scientific">uncultured Rubrobacteraceae bacterium</name>
    <dbReference type="NCBI Taxonomy" id="349277"/>
    <lineage>
        <taxon>Bacteria</taxon>
        <taxon>Bacillati</taxon>
        <taxon>Actinomycetota</taxon>
        <taxon>Rubrobacteria</taxon>
        <taxon>Rubrobacterales</taxon>
        <taxon>Rubrobacteraceae</taxon>
        <taxon>environmental samples</taxon>
    </lineage>
</organism>
<feature type="transmembrane region" description="Helical" evidence="1">
    <location>
        <begin position="103"/>
        <end position="124"/>
    </location>
</feature>
<feature type="transmembrane region" description="Helical" evidence="1">
    <location>
        <begin position="76"/>
        <end position="97"/>
    </location>
</feature>
<dbReference type="EMBL" id="CADCVH010000051">
    <property type="protein sequence ID" value="CAA9455734.1"/>
    <property type="molecule type" value="Genomic_DNA"/>
</dbReference>
<sequence>MATTSLDVRWLRVLLGSVAVHVVGIVVSVTLIVAYSVATAGGSVGGFAGGLSTWILPVLTLPAAVWVAYGARREAAAMNGFLVGLLVAGMLGLLFFWPNGLRSLALFVVIITSGLAGGLIGGTAPSRR</sequence>
<protein>
    <recommendedName>
        <fullName evidence="3">TIGR04086 family membrane protein</fullName>
    </recommendedName>
</protein>
<feature type="transmembrane region" description="Helical" evidence="1">
    <location>
        <begin position="47"/>
        <end position="69"/>
    </location>
</feature>
<accession>A0A6J4R500</accession>
<name>A0A6J4R500_9ACTN</name>
<evidence type="ECO:0008006" key="3">
    <source>
        <dbReference type="Google" id="ProtNLM"/>
    </source>
</evidence>